<dbReference type="CDD" id="cd05238">
    <property type="entry name" value="Gne_like_SDR_e"/>
    <property type="match status" value="1"/>
</dbReference>
<dbReference type="EC" id="1.1.1.410" evidence="4"/>
<evidence type="ECO:0000256" key="1">
    <source>
        <dbReference type="ARBA" id="ARBA00022857"/>
    </source>
</evidence>
<evidence type="ECO:0000259" key="3">
    <source>
        <dbReference type="Pfam" id="PF01370"/>
    </source>
</evidence>
<dbReference type="RefSeq" id="WP_418161147.1">
    <property type="nucleotide sequence ID" value="NZ_JBBLZC010000024.1"/>
</dbReference>
<dbReference type="PANTHER" id="PTHR43103">
    <property type="entry name" value="NUCLEOSIDE-DIPHOSPHATE-SUGAR EPIMERASE"/>
    <property type="match status" value="1"/>
</dbReference>
<protein>
    <submittedName>
        <fullName evidence="4">D-erythronate dehydrogenase</fullName>
        <ecNumber evidence="4">1.1.1.410</ecNumber>
    </submittedName>
</protein>
<dbReference type="GO" id="GO:0016491">
    <property type="term" value="F:oxidoreductase activity"/>
    <property type="evidence" value="ECO:0007669"/>
    <property type="project" value="UniProtKB-KW"/>
</dbReference>
<dbReference type="Gene3D" id="3.40.50.720">
    <property type="entry name" value="NAD(P)-binding Rossmann-like Domain"/>
    <property type="match status" value="1"/>
</dbReference>
<dbReference type="EMBL" id="JBBLZC010000024">
    <property type="protein sequence ID" value="MEK0085298.1"/>
    <property type="molecule type" value="Genomic_DNA"/>
</dbReference>
<evidence type="ECO:0000313" key="4">
    <source>
        <dbReference type="EMBL" id="MEK0085298.1"/>
    </source>
</evidence>
<feature type="domain" description="NAD-dependent epimerase/dehydratase" evidence="3">
    <location>
        <begin position="3"/>
        <end position="233"/>
    </location>
</feature>
<proteinExistence type="predicted"/>
<dbReference type="InterPro" id="IPR001509">
    <property type="entry name" value="Epimerase_deHydtase"/>
</dbReference>
<keyword evidence="2" id="KW-0119">Carbohydrate metabolism</keyword>
<keyword evidence="5" id="KW-1185">Reference proteome</keyword>
<dbReference type="Proteomes" id="UP001375743">
    <property type="component" value="Unassembled WGS sequence"/>
</dbReference>
<keyword evidence="4" id="KW-0560">Oxidoreductase</keyword>
<dbReference type="Pfam" id="PF01370">
    <property type="entry name" value="Epimerase"/>
    <property type="match status" value="1"/>
</dbReference>
<evidence type="ECO:0000313" key="5">
    <source>
        <dbReference type="Proteomes" id="UP001375743"/>
    </source>
</evidence>
<dbReference type="Gene3D" id="3.90.25.10">
    <property type="entry name" value="UDP-galactose 4-epimerase, domain 1"/>
    <property type="match status" value="1"/>
</dbReference>
<accession>A0ABU8XVS9</accession>
<organism evidence="4 5">
    <name type="scientific">Benzoatithermus flavus</name>
    <dbReference type="NCBI Taxonomy" id="3108223"/>
    <lineage>
        <taxon>Bacteria</taxon>
        <taxon>Pseudomonadati</taxon>
        <taxon>Pseudomonadota</taxon>
        <taxon>Alphaproteobacteria</taxon>
        <taxon>Geminicoccales</taxon>
        <taxon>Geminicoccaceae</taxon>
        <taxon>Benzoatithermus</taxon>
    </lineage>
</organism>
<comment type="caution">
    <text evidence="4">The sequence shown here is derived from an EMBL/GenBank/DDBJ whole genome shotgun (WGS) entry which is preliminary data.</text>
</comment>
<name>A0ABU8XVS9_9PROT</name>
<dbReference type="InterPro" id="IPR036291">
    <property type="entry name" value="NAD(P)-bd_dom_sf"/>
</dbReference>
<dbReference type="InterPro" id="IPR050005">
    <property type="entry name" value="DenD"/>
</dbReference>
<keyword evidence="1" id="KW-0521">NADP</keyword>
<dbReference type="NCBIfam" id="NF043036">
    <property type="entry name" value="ErythonDh"/>
    <property type="match status" value="1"/>
</dbReference>
<sequence length="324" mass="35260">MRVLITGGAGFIGKKLAARLLERGRLGDGRIDHVTLFDVAPAEGLPADPRLEIRTGDITRMGVLLDLLRPGHDAIYHLAAVVSGAAEADIDLGYAVNLDGTRHLVEAVRAFGRKPRLVFASSVAVFGGDMPEVIGDETHLTPQTSYGAQKAMGELLVADYHRKGFMDGRSLRLPTIVVRPGRPNKAASTWASSIFREPLAGQEAVCPVGRDAAMYVLSPRRVVDALVHAMELPSEAFGMTRSLTLPGKTYSVAEMVTALERVAGRNVVDRIRWEPDPVIQRIVAGWPTRFETPRAERLGFQADDSLEEIVQQHIEDELGGRFVA</sequence>
<dbReference type="PANTHER" id="PTHR43103:SF3">
    <property type="entry name" value="ADP-L-GLYCERO-D-MANNO-HEPTOSE-6-EPIMERASE"/>
    <property type="match status" value="1"/>
</dbReference>
<gene>
    <name evidence="4" type="primary">denD</name>
    <name evidence="4" type="ORF">U1T56_19275</name>
</gene>
<evidence type="ECO:0000256" key="2">
    <source>
        <dbReference type="ARBA" id="ARBA00023277"/>
    </source>
</evidence>
<dbReference type="SUPFAM" id="SSF51735">
    <property type="entry name" value="NAD(P)-binding Rossmann-fold domains"/>
    <property type="match status" value="1"/>
</dbReference>
<reference evidence="4 5" key="1">
    <citation type="submission" date="2024-01" db="EMBL/GenBank/DDBJ databases">
        <title>Multi-omics insights into the function and evolution of sodium benzoate biodegradation pathways in Benzoatithermus flavus gen. nov., sp. nov. from hot spring.</title>
        <authorList>
            <person name="Hu C.-J."/>
            <person name="Li W.-J."/>
        </authorList>
    </citation>
    <scope>NUCLEOTIDE SEQUENCE [LARGE SCALE GENOMIC DNA]</scope>
    <source>
        <strain evidence="4 5">SYSU G07066</strain>
    </source>
</reference>